<proteinExistence type="predicted"/>
<name>A0ABV5G4U9_9MICC</name>
<dbReference type="EMBL" id="JBHMFI010000001">
    <property type="protein sequence ID" value="MFB9073967.1"/>
    <property type="molecule type" value="Genomic_DNA"/>
</dbReference>
<accession>A0ABV5G4U9</accession>
<gene>
    <name evidence="1" type="ORF">ACFFX0_23345</name>
</gene>
<comment type="caution">
    <text evidence="1">The sequence shown here is derived from an EMBL/GenBank/DDBJ whole genome shotgun (WGS) entry which is preliminary data.</text>
</comment>
<sequence>MPEASRDALGAHCSHAGFVIRVEGLLRLLLGFRGRAGLHVDFLAVLAAPVIRVRAVDDKVVLGHGISPSQRRNRPVAPSA</sequence>
<reference evidence="1 2" key="1">
    <citation type="submission" date="2024-09" db="EMBL/GenBank/DDBJ databases">
        <authorList>
            <person name="Sun Q."/>
            <person name="Mori K."/>
        </authorList>
    </citation>
    <scope>NUCLEOTIDE SEQUENCE [LARGE SCALE GENOMIC DNA]</scope>
    <source>
        <strain evidence="1 2">CCM 7609</strain>
    </source>
</reference>
<dbReference type="Proteomes" id="UP001589575">
    <property type="component" value="Unassembled WGS sequence"/>
</dbReference>
<keyword evidence="2" id="KW-1185">Reference proteome</keyword>
<evidence type="ECO:0000313" key="2">
    <source>
        <dbReference type="Proteomes" id="UP001589575"/>
    </source>
</evidence>
<evidence type="ECO:0000313" key="1">
    <source>
        <dbReference type="EMBL" id="MFB9073967.1"/>
    </source>
</evidence>
<organism evidence="1 2">
    <name type="scientific">Citricoccus parietis</name>
    <dbReference type="NCBI Taxonomy" id="592307"/>
    <lineage>
        <taxon>Bacteria</taxon>
        <taxon>Bacillati</taxon>
        <taxon>Actinomycetota</taxon>
        <taxon>Actinomycetes</taxon>
        <taxon>Micrococcales</taxon>
        <taxon>Micrococcaceae</taxon>
        <taxon>Citricoccus</taxon>
    </lineage>
</organism>
<protein>
    <submittedName>
        <fullName evidence="1">Uncharacterized protein</fullName>
    </submittedName>
</protein>